<comment type="cofactor">
    <cofactor evidence="19">
        <name>Mg(2+)</name>
        <dbReference type="ChEBI" id="CHEBI:18420"/>
    </cofactor>
    <cofactor evidence="19">
        <name>Mn(2+)</name>
        <dbReference type="ChEBI" id="CHEBI:29035"/>
    </cofactor>
    <text evidence="19">Binds 4 Mg(2+) or Mn(2+) ions per subunit.</text>
</comment>
<dbReference type="FunFam" id="3.30.470.20:FF:000014">
    <property type="entry name" value="Carbamoyl-phosphate synthase large chain"/>
    <property type="match status" value="1"/>
</dbReference>
<evidence type="ECO:0000313" key="22">
    <source>
        <dbReference type="EMBL" id="MBB4735331.1"/>
    </source>
</evidence>
<dbReference type="GO" id="GO:0004088">
    <property type="term" value="F:carbamoyl-phosphate synthase (glutamine-hydrolyzing) activity"/>
    <property type="evidence" value="ECO:0007669"/>
    <property type="project" value="UniProtKB-UniRule"/>
</dbReference>
<feature type="binding site" evidence="19">
    <location>
        <position position="784"/>
    </location>
    <ligand>
        <name>ATP</name>
        <dbReference type="ChEBI" id="CHEBI:30616"/>
        <label>2</label>
    </ligand>
</feature>
<keyword evidence="12" id="KW-0460">Magnesium</keyword>
<dbReference type="Gene3D" id="3.40.50.20">
    <property type="match status" value="2"/>
</dbReference>
<evidence type="ECO:0000256" key="8">
    <source>
        <dbReference type="ARBA" id="ARBA00022723"/>
    </source>
</evidence>
<dbReference type="UniPathway" id="UPA00068">
    <property type="reaction ID" value="UER00171"/>
</dbReference>
<feature type="binding site" evidence="19">
    <location>
        <position position="208"/>
    </location>
    <ligand>
        <name>ATP</name>
        <dbReference type="ChEBI" id="CHEBI:30616"/>
        <label>1</label>
    </ligand>
</feature>
<keyword evidence="8" id="KW-0479">Metal-binding</keyword>
<evidence type="ECO:0000256" key="9">
    <source>
        <dbReference type="ARBA" id="ARBA00022737"/>
    </source>
</evidence>
<feature type="binding site" evidence="19">
    <location>
        <position position="782"/>
    </location>
    <ligand>
        <name>ATP</name>
        <dbReference type="ChEBI" id="CHEBI:30616"/>
        <label>2</label>
    </ligand>
</feature>
<evidence type="ECO:0000256" key="19">
    <source>
        <dbReference type="HAMAP-Rule" id="MF_01210"/>
    </source>
</evidence>
<comment type="pathway">
    <text evidence="2 19">Pyrimidine metabolism; UMP biosynthesis via de novo pathway; (S)-dihydroorotate from bicarbonate: step 1/3.</text>
</comment>
<dbReference type="GO" id="GO:0005737">
    <property type="term" value="C:cytoplasm"/>
    <property type="evidence" value="ECO:0007669"/>
    <property type="project" value="TreeGrafter"/>
</dbReference>
<dbReference type="InterPro" id="IPR036897">
    <property type="entry name" value="CarbamoylP_synth_lsu_oligo_sf"/>
</dbReference>
<comment type="catalytic activity">
    <reaction evidence="15 19">
        <text>hydrogencarbonate + NH4(+) + 2 ATP = carbamoyl phosphate + 2 ADP + phosphate + 2 H(+)</text>
        <dbReference type="Rhea" id="RHEA:18029"/>
        <dbReference type="ChEBI" id="CHEBI:15378"/>
        <dbReference type="ChEBI" id="CHEBI:17544"/>
        <dbReference type="ChEBI" id="CHEBI:28938"/>
        <dbReference type="ChEBI" id="CHEBI:30616"/>
        <dbReference type="ChEBI" id="CHEBI:43474"/>
        <dbReference type="ChEBI" id="CHEBI:58228"/>
        <dbReference type="ChEBI" id="CHEBI:456216"/>
        <dbReference type="EC" id="6.3.4.16"/>
    </reaction>
</comment>
<dbReference type="CDD" id="cd01424">
    <property type="entry name" value="MGS_CPS_II"/>
    <property type="match status" value="1"/>
</dbReference>
<feature type="binding site" evidence="19">
    <location>
        <position position="301"/>
    </location>
    <ligand>
        <name>Mn(2+)</name>
        <dbReference type="ChEBI" id="CHEBI:29035"/>
        <label>2</label>
    </ligand>
</feature>
<dbReference type="InterPro" id="IPR005483">
    <property type="entry name" value="CPSase_dom"/>
</dbReference>
<evidence type="ECO:0000256" key="1">
    <source>
        <dbReference type="ARBA" id="ARBA00001936"/>
    </source>
</evidence>
<feature type="binding site" evidence="19">
    <location>
        <position position="210"/>
    </location>
    <ligand>
        <name>ATP</name>
        <dbReference type="ChEBI" id="CHEBI:30616"/>
        <label>1</label>
    </ligand>
</feature>
<dbReference type="GO" id="GO:0005524">
    <property type="term" value="F:ATP binding"/>
    <property type="evidence" value="ECO:0007669"/>
    <property type="project" value="UniProtKB-UniRule"/>
</dbReference>
<feature type="binding site" evidence="19">
    <location>
        <position position="285"/>
    </location>
    <ligand>
        <name>Mg(2+)</name>
        <dbReference type="ChEBI" id="CHEBI:18420"/>
        <label>1</label>
    </ligand>
</feature>
<comment type="caution">
    <text evidence="22">The sequence shown here is derived from an EMBL/GenBank/DDBJ whole genome shotgun (WGS) entry which is preliminary data.</text>
</comment>
<feature type="binding site" evidence="19">
    <location>
        <position position="299"/>
    </location>
    <ligand>
        <name>Mg(2+)</name>
        <dbReference type="ChEBI" id="CHEBI:18420"/>
        <label>1</label>
    </ligand>
</feature>
<comment type="catalytic activity">
    <reaction evidence="16 19">
        <text>hydrogencarbonate + L-glutamine + 2 ATP + H2O = carbamoyl phosphate + L-glutamate + 2 ADP + phosphate + 2 H(+)</text>
        <dbReference type="Rhea" id="RHEA:18633"/>
        <dbReference type="ChEBI" id="CHEBI:15377"/>
        <dbReference type="ChEBI" id="CHEBI:15378"/>
        <dbReference type="ChEBI" id="CHEBI:17544"/>
        <dbReference type="ChEBI" id="CHEBI:29985"/>
        <dbReference type="ChEBI" id="CHEBI:30616"/>
        <dbReference type="ChEBI" id="CHEBI:43474"/>
        <dbReference type="ChEBI" id="CHEBI:58228"/>
        <dbReference type="ChEBI" id="CHEBI:58359"/>
        <dbReference type="ChEBI" id="CHEBI:456216"/>
        <dbReference type="EC" id="6.3.5.5"/>
    </reaction>
</comment>
<evidence type="ECO:0000256" key="16">
    <source>
        <dbReference type="ARBA" id="ARBA00048816"/>
    </source>
</evidence>
<comment type="caution">
    <text evidence="19">Lacks conserved residue(s) required for the propagation of feature annotation.</text>
</comment>
<dbReference type="InterPro" id="IPR013815">
    <property type="entry name" value="ATP_grasp_subdomain_1"/>
</dbReference>
<gene>
    <name evidence="19" type="primary">carB</name>
    <name evidence="22" type="ORF">HDA30_000839</name>
</gene>
<feature type="binding site" evidence="19">
    <location>
        <position position="825"/>
    </location>
    <ligand>
        <name>ATP</name>
        <dbReference type="ChEBI" id="CHEBI:30616"/>
        <label>2</label>
    </ligand>
</feature>
<dbReference type="InterPro" id="IPR006275">
    <property type="entry name" value="CPSase_lsu"/>
</dbReference>
<dbReference type="UniPathway" id="UPA00070">
    <property type="reaction ID" value="UER00115"/>
</dbReference>
<feature type="region of interest" description="Carboxyphosphate synthetic domain" evidence="19">
    <location>
        <begin position="1"/>
        <end position="402"/>
    </location>
</feature>
<evidence type="ECO:0000256" key="18">
    <source>
        <dbReference type="ARBA" id="ARBA00062056"/>
    </source>
</evidence>
<evidence type="ECO:0000256" key="3">
    <source>
        <dbReference type="ARBA" id="ARBA00005077"/>
    </source>
</evidence>
<comment type="subunit">
    <text evidence="18 19">Composed of two chains; the small (or glutamine) chain promotes the hydrolysis of glutamine to ammonia, which is used by the large (or ammonia) chain to synthesize carbamoyl phosphate. Tetramer of heterodimers (alpha,beta)4.</text>
</comment>
<evidence type="ECO:0000313" key="23">
    <source>
        <dbReference type="Proteomes" id="UP000540191"/>
    </source>
</evidence>
<dbReference type="InterPro" id="IPR011761">
    <property type="entry name" value="ATP-grasp"/>
</dbReference>
<feature type="domain" description="ATP-grasp" evidence="20">
    <location>
        <begin position="675"/>
        <end position="866"/>
    </location>
</feature>
<feature type="region of interest" description="Allosteric domain" evidence="19">
    <location>
        <begin position="948"/>
        <end position="1107"/>
    </location>
</feature>
<evidence type="ECO:0000256" key="5">
    <source>
        <dbReference type="ARBA" id="ARBA00022571"/>
    </source>
</evidence>
<evidence type="ECO:0000256" key="7">
    <source>
        <dbReference type="ARBA" id="ARBA00022605"/>
    </source>
</evidence>
<dbReference type="SUPFAM" id="SSF52335">
    <property type="entry name" value="Methylglyoxal synthase-like"/>
    <property type="match status" value="1"/>
</dbReference>
<dbReference type="GO" id="GO:0046872">
    <property type="term" value="F:metal ion binding"/>
    <property type="evidence" value="ECO:0007669"/>
    <property type="project" value="UniProtKB-KW"/>
</dbReference>
<dbReference type="GO" id="GO:0044205">
    <property type="term" value="P:'de novo' UMP biosynthetic process"/>
    <property type="evidence" value="ECO:0007669"/>
    <property type="project" value="UniProtKB-UniRule"/>
</dbReference>
<dbReference type="Pfam" id="PF25596">
    <property type="entry name" value="CPSase_L_D1"/>
    <property type="match status" value="2"/>
</dbReference>
<dbReference type="Pfam" id="PF02142">
    <property type="entry name" value="MGS"/>
    <property type="match status" value="1"/>
</dbReference>
<sequence length="1107" mass="118622">MPKRTDLTSVLVIGSGPIVIGQAAEFDYSGTQAIRVLKEEGVRVILVNSNPATIMTDPELADATYVEPITPEVVAKIIEKERPDAVLPTLGGQTALNTAIALDKDGVLEKYGVELIGANIAAIELGENREKFKGVVERSGGESARSAIVHTMDEALEAVKDLGYPVVVRPSFTMGGLGSGMAYDEADLHRICGAGLQYSPTSEVLLEESILGWKEYELEMMRDKNDNVVVVCSIENVDPVGVHTGDSITVAPAMTLTDREYQKLRDISINVIREVGVDTGGCNIQFAVNPDDGRVVVIEMNPRVSRSSALASKATGFAIAKIATKLALGYTMDEIPNDITLKTPASFEPVLDYVVVKVPRFAFEKFPAADGTLTTTMKSVGEAMAIGRNFTEALQKALRSLEQSGSELEFDRDADPAALLEQARTATTQRLAQTQRALYAGASLEQAFDATAIDPWFLDQFQLINEIADEVREAEQLTADVLTRAKRHGFSDVQIGRLRHMDPAVVRGVRHALGVRPVYKTVDTCAAEFEAFTPYRYSSYDRETEVQPHAAPSVIILGSGPNRIGQGIEFDYSCVHATLALREAGYETVMVNCNPETVSTDYDVSDRLYFEPLTLEDVLEVIHAEQSSGGVAGVFVQLGGQTPLKLAQQLSDAGVPILGTSPEAIDLAEHRGEFARVLDGAGLIAPKNGTAVSFEDAKDVADRIGYPVLVRPSYVLGGRGMEIVYTEQALEQYVSNATEITPDQPMLVDRFLEDAIEIDVDALYDGEQLYLGGIMEHIEEAGVHSGDSACVLPPVTLGPDVLARVREATEQIAHGVGVRGLINIQFALASDVLYVIEANPRASRTVPFVSKATGVQLSKAAALIGMGCSIADLQSEGRLPRDYDGAALPLDAAVAVKEAVMPFTRFRTAQGRVVDSLLGPEMRSTGEVMGIDRYFDTAFAKSQAAAGGPLPTSGRVFVSVANRDKRSAVGHVKRLVDLGFEIVSTGGTADVLRRNGVQAETVAKIASSNDPDGAGTVLEQLHEGRVDLVLNTPSGGDARGDGYEIRAAATSLGVPVITTLAEFAACLQAIEALREHAWSVTSLQEHDERLRGLVARDRTPAEAGAGA</sequence>
<dbReference type="SUPFAM" id="SSF56059">
    <property type="entry name" value="Glutathione synthetase ATP-binding domain-like"/>
    <property type="match status" value="2"/>
</dbReference>
<dbReference type="PROSITE" id="PS00867">
    <property type="entry name" value="CPSASE_2"/>
    <property type="match status" value="2"/>
</dbReference>
<feature type="binding site" evidence="19">
    <location>
        <position position="839"/>
    </location>
    <ligand>
        <name>Mg(2+)</name>
        <dbReference type="ChEBI" id="CHEBI:18420"/>
        <label>4</label>
    </ligand>
</feature>
<feature type="binding site" evidence="19">
    <location>
        <position position="215"/>
    </location>
    <ligand>
        <name>ATP</name>
        <dbReference type="ChEBI" id="CHEBI:30616"/>
        <label>1</label>
    </ligand>
</feature>
<dbReference type="InterPro" id="IPR005479">
    <property type="entry name" value="CPAse_ATP-bd"/>
</dbReference>
<dbReference type="InterPro" id="IPR011607">
    <property type="entry name" value="MGS-like_dom"/>
</dbReference>
<dbReference type="PROSITE" id="PS51855">
    <property type="entry name" value="MGS"/>
    <property type="match status" value="1"/>
</dbReference>
<dbReference type="FunFam" id="3.40.50.20:FF:000001">
    <property type="entry name" value="Carbamoyl-phosphate synthase large chain"/>
    <property type="match status" value="1"/>
</dbReference>
<evidence type="ECO:0000256" key="10">
    <source>
        <dbReference type="ARBA" id="ARBA00022741"/>
    </source>
</evidence>
<dbReference type="EC" id="6.3.4.16" evidence="19"/>
<feature type="binding site" evidence="19">
    <location>
        <position position="837"/>
    </location>
    <ligand>
        <name>Mg(2+)</name>
        <dbReference type="ChEBI" id="CHEBI:18420"/>
        <label>3</label>
    </ligand>
</feature>
<feature type="binding site" evidence="19">
    <location>
        <position position="129"/>
    </location>
    <ligand>
        <name>ATP</name>
        <dbReference type="ChEBI" id="CHEBI:30616"/>
        <label>1</label>
    </ligand>
</feature>
<feature type="domain" description="ATP-grasp" evidence="20">
    <location>
        <begin position="133"/>
        <end position="328"/>
    </location>
</feature>
<dbReference type="FunFam" id="3.40.50.20:FF:000003">
    <property type="entry name" value="Carbamoyl-phosphate synthase large chain"/>
    <property type="match status" value="1"/>
</dbReference>
<evidence type="ECO:0000256" key="2">
    <source>
        <dbReference type="ARBA" id="ARBA00004812"/>
    </source>
</evidence>
<feature type="binding site" evidence="19">
    <location>
        <position position="839"/>
    </location>
    <ligand>
        <name>Mn(2+)</name>
        <dbReference type="ChEBI" id="CHEBI:29035"/>
        <label>4</label>
    </ligand>
</feature>
<dbReference type="FunFam" id="3.30.1490.20:FF:000001">
    <property type="entry name" value="Carbamoyl-phosphate synthase large chain"/>
    <property type="match status" value="1"/>
</dbReference>
<evidence type="ECO:0000256" key="14">
    <source>
        <dbReference type="ARBA" id="ARBA00023211"/>
    </source>
</evidence>
<keyword evidence="23" id="KW-1185">Reference proteome</keyword>
<evidence type="ECO:0000256" key="11">
    <source>
        <dbReference type="ARBA" id="ARBA00022840"/>
    </source>
</evidence>
<dbReference type="GO" id="GO:0006541">
    <property type="term" value="P:glutamine metabolic process"/>
    <property type="evidence" value="ECO:0007669"/>
    <property type="project" value="TreeGrafter"/>
</dbReference>
<dbReference type="NCBIfam" id="TIGR01369">
    <property type="entry name" value="CPSaseII_lrg"/>
    <property type="match status" value="1"/>
</dbReference>
<dbReference type="SUPFAM" id="SSF52440">
    <property type="entry name" value="PreATP-grasp domain"/>
    <property type="match status" value="2"/>
</dbReference>
<organism evidence="22 23">
    <name type="scientific">Micrococcus cohnii</name>
    <dbReference type="NCBI Taxonomy" id="993416"/>
    <lineage>
        <taxon>Bacteria</taxon>
        <taxon>Bacillati</taxon>
        <taxon>Actinomycetota</taxon>
        <taxon>Actinomycetes</taxon>
        <taxon>Micrococcales</taxon>
        <taxon>Micrococcaceae</taxon>
        <taxon>Micrococcus</taxon>
    </lineage>
</organism>
<feature type="binding site" evidence="19">
    <location>
        <position position="752"/>
    </location>
    <ligand>
        <name>ATP</name>
        <dbReference type="ChEBI" id="CHEBI:30616"/>
        <label>2</label>
    </ligand>
</feature>
<feature type="binding site" evidence="19">
    <location>
        <position position="242"/>
    </location>
    <ligand>
        <name>ATP</name>
        <dbReference type="ChEBI" id="CHEBI:30616"/>
        <label>1</label>
    </ligand>
</feature>
<dbReference type="Gene3D" id="3.40.50.1380">
    <property type="entry name" value="Methylglyoxal synthase-like domain"/>
    <property type="match status" value="1"/>
</dbReference>
<dbReference type="NCBIfam" id="NF009455">
    <property type="entry name" value="PRK12815.1"/>
    <property type="match status" value="1"/>
</dbReference>
<feature type="binding site" evidence="19">
    <location>
        <position position="825"/>
    </location>
    <ligand>
        <name>Mg(2+)</name>
        <dbReference type="ChEBI" id="CHEBI:18420"/>
        <label>3</label>
    </ligand>
</feature>
<dbReference type="RefSeq" id="WP_184241196.1">
    <property type="nucleotide sequence ID" value="NZ_JACHNA010000001.1"/>
</dbReference>
<evidence type="ECO:0000256" key="12">
    <source>
        <dbReference type="ARBA" id="ARBA00022842"/>
    </source>
</evidence>
<keyword evidence="5 19" id="KW-0055">Arginine biosynthesis</keyword>
<feature type="binding site" evidence="19">
    <location>
        <position position="711"/>
    </location>
    <ligand>
        <name>ATP</name>
        <dbReference type="ChEBI" id="CHEBI:30616"/>
        <label>2</label>
    </ligand>
</feature>
<dbReference type="PANTHER" id="PTHR11405">
    <property type="entry name" value="CARBAMOYLTRANSFERASE FAMILY MEMBER"/>
    <property type="match status" value="1"/>
</dbReference>
<dbReference type="Gene3D" id="3.30.1490.20">
    <property type="entry name" value="ATP-grasp fold, A domain"/>
    <property type="match status" value="1"/>
</dbReference>
<dbReference type="Proteomes" id="UP000540191">
    <property type="component" value="Unassembled WGS sequence"/>
</dbReference>
<feature type="binding site" evidence="19">
    <location>
        <position position="299"/>
    </location>
    <ligand>
        <name>Mg(2+)</name>
        <dbReference type="ChEBI" id="CHEBI:18420"/>
        <label>2</label>
    </ligand>
</feature>
<name>A0A7W7M328_9MICC</name>
<feature type="binding site" evidence="19">
    <location>
        <position position="783"/>
    </location>
    <ligand>
        <name>ATP</name>
        <dbReference type="ChEBI" id="CHEBI:30616"/>
        <label>2</label>
    </ligand>
</feature>
<dbReference type="Gene3D" id="1.10.1030.10">
    <property type="entry name" value="Carbamoyl-phosphate synthetase, large subunit oligomerisation domain"/>
    <property type="match status" value="1"/>
</dbReference>
<feature type="binding site" evidence="19">
    <location>
        <position position="837"/>
    </location>
    <ligand>
        <name>Mg(2+)</name>
        <dbReference type="ChEBI" id="CHEBI:18420"/>
        <label>4</label>
    </ligand>
</feature>
<evidence type="ECO:0000259" key="20">
    <source>
        <dbReference type="PROSITE" id="PS50975"/>
    </source>
</evidence>
<dbReference type="InterPro" id="IPR016185">
    <property type="entry name" value="PreATP-grasp_dom_sf"/>
</dbReference>
<dbReference type="Pfam" id="PF02787">
    <property type="entry name" value="CPSase_L_D3"/>
    <property type="match status" value="1"/>
</dbReference>
<keyword evidence="10 19" id="KW-0547">Nucleotide-binding</keyword>
<keyword evidence="11 19" id="KW-0067">ATP-binding</keyword>
<dbReference type="EC" id="6.3.5.5" evidence="19"/>
<protein>
    <recommendedName>
        <fullName evidence="19">Carbamoyl phosphate synthase large chain</fullName>
        <ecNumber evidence="19">6.3.4.16</ecNumber>
        <ecNumber evidence="19">6.3.5.5</ecNumber>
    </recommendedName>
    <alternativeName>
        <fullName evidence="19">Carbamoyl phosphate synthetase ammonia chain</fullName>
    </alternativeName>
</protein>
<dbReference type="PROSITE" id="PS50975">
    <property type="entry name" value="ATP_GRASP"/>
    <property type="match status" value="2"/>
</dbReference>
<keyword evidence="6 19" id="KW-0436">Ligase</keyword>
<feature type="binding site" evidence="19">
    <location>
        <position position="837"/>
    </location>
    <ligand>
        <name>ATP</name>
        <dbReference type="ChEBI" id="CHEBI:30616"/>
        <label>2</label>
    </ligand>
</feature>
<dbReference type="GO" id="GO:0006526">
    <property type="term" value="P:L-arginine biosynthetic process"/>
    <property type="evidence" value="ECO:0007669"/>
    <property type="project" value="UniProtKB-UniRule"/>
</dbReference>
<proteinExistence type="inferred from homology"/>
<dbReference type="InterPro" id="IPR005480">
    <property type="entry name" value="CPSase_lsu_oligo"/>
</dbReference>
<feature type="binding site" evidence="19">
    <location>
        <position position="176"/>
    </location>
    <ligand>
        <name>ATP</name>
        <dbReference type="ChEBI" id="CHEBI:30616"/>
        <label>1</label>
    </ligand>
</feature>
<dbReference type="PROSITE" id="PS00866">
    <property type="entry name" value="CPSASE_1"/>
    <property type="match status" value="2"/>
</dbReference>
<evidence type="ECO:0000256" key="15">
    <source>
        <dbReference type="ARBA" id="ARBA00047359"/>
    </source>
</evidence>
<feature type="binding site" evidence="19">
    <location>
        <position position="837"/>
    </location>
    <ligand>
        <name>Mn(2+)</name>
        <dbReference type="ChEBI" id="CHEBI:29035"/>
        <label>3</label>
    </ligand>
</feature>
<dbReference type="GO" id="GO:0004087">
    <property type="term" value="F:carbamoyl-phosphate synthase (ammonia) activity"/>
    <property type="evidence" value="ECO:0007669"/>
    <property type="project" value="UniProtKB-EC"/>
</dbReference>
<feature type="binding site" evidence="19">
    <location>
        <position position="301"/>
    </location>
    <ligand>
        <name>Mg(2+)</name>
        <dbReference type="ChEBI" id="CHEBI:18420"/>
        <label>2</label>
    </ligand>
</feature>
<keyword evidence="13 19" id="KW-0665">Pyrimidine biosynthesis</keyword>
<keyword evidence="14" id="KW-0464">Manganese</keyword>
<feature type="binding site" evidence="19">
    <location>
        <position position="241"/>
    </location>
    <ligand>
        <name>ATP</name>
        <dbReference type="ChEBI" id="CHEBI:30616"/>
        <label>1</label>
    </ligand>
</feature>
<evidence type="ECO:0000256" key="17">
    <source>
        <dbReference type="ARBA" id="ARBA00057223"/>
    </source>
</evidence>
<feature type="binding site" evidence="19">
    <location>
        <position position="750"/>
    </location>
    <ligand>
        <name>ATP</name>
        <dbReference type="ChEBI" id="CHEBI:30616"/>
        <label>2</label>
    </ligand>
</feature>
<dbReference type="FunFam" id="1.10.1030.10:FF:000002">
    <property type="entry name" value="Carbamoyl-phosphate synthase large chain"/>
    <property type="match status" value="1"/>
</dbReference>
<comment type="domain">
    <text evidence="19">The large subunit is composed of 2 ATP-grasp domains that are involved in binding the 2 ATP molecules needed for carbamoyl phosphate synthesis. The N-terminal ATP-grasp domain (referred to as the carboxyphosphate synthetic component) catalyzes the ATP-dependent phosphorylation of hydrogencarbonate to carboxyphosphate and the subsequent nucleophilic attack by ammonia to form a carbamate intermediate. The C-terminal ATP-grasp domain (referred to as the carbamoyl phosphate synthetic component) then catalyzes the phosphorylation of carbamate with the second ATP to form the end product carbamoyl phosphate. The reactive and unstable enzyme intermediates are sequentially channeled from one active site to the next through the interior of the protein over a distance of at least 96 A.</text>
</comment>
<feature type="binding site" evidence="19">
    <location>
        <position position="785"/>
    </location>
    <ligand>
        <name>ATP</name>
        <dbReference type="ChEBI" id="CHEBI:30616"/>
        <label>2</label>
    </ligand>
</feature>
<comment type="similarity">
    <text evidence="4 19">Belongs to the CarB family.</text>
</comment>
<accession>A0A7W7M328</accession>
<dbReference type="EMBL" id="JACHNA010000001">
    <property type="protein sequence ID" value="MBB4735331.1"/>
    <property type="molecule type" value="Genomic_DNA"/>
</dbReference>
<dbReference type="PANTHER" id="PTHR11405:SF53">
    <property type="entry name" value="CARBAMOYL-PHOSPHATE SYNTHASE [AMMONIA], MITOCHONDRIAL"/>
    <property type="match status" value="1"/>
</dbReference>
<keyword evidence="7 19" id="KW-0028">Amino-acid biosynthesis</keyword>
<feature type="binding site" evidence="19">
    <location>
        <position position="837"/>
    </location>
    <ligand>
        <name>Mn(2+)</name>
        <dbReference type="ChEBI" id="CHEBI:29035"/>
        <label>4</label>
    </ligand>
</feature>
<feature type="binding site" evidence="19">
    <location>
        <position position="299"/>
    </location>
    <ligand>
        <name>ATP</name>
        <dbReference type="ChEBI" id="CHEBI:30616"/>
        <label>1</label>
    </ligand>
</feature>
<feature type="binding site" evidence="19">
    <location>
        <position position="175"/>
    </location>
    <ligand>
        <name>ATP</name>
        <dbReference type="ChEBI" id="CHEBI:30616"/>
        <label>1</label>
    </ligand>
</feature>
<dbReference type="FunFam" id="3.30.470.20:FF:000007">
    <property type="entry name" value="Carbamoyl-phosphate synthase large chain"/>
    <property type="match status" value="1"/>
</dbReference>
<evidence type="ECO:0000256" key="4">
    <source>
        <dbReference type="ARBA" id="ARBA00009799"/>
    </source>
</evidence>
<dbReference type="HAMAP" id="MF_01210_B">
    <property type="entry name" value="CPSase_L_chain_B"/>
    <property type="match status" value="1"/>
</dbReference>
<evidence type="ECO:0000256" key="6">
    <source>
        <dbReference type="ARBA" id="ARBA00022598"/>
    </source>
</evidence>
<dbReference type="PRINTS" id="PR00098">
    <property type="entry name" value="CPSASE"/>
</dbReference>
<dbReference type="AlphaFoldDB" id="A0A7W7M328"/>
<evidence type="ECO:0000259" key="21">
    <source>
        <dbReference type="PROSITE" id="PS51855"/>
    </source>
</evidence>
<dbReference type="InterPro" id="IPR058047">
    <property type="entry name" value="CPSase_preATP-grasp"/>
</dbReference>
<dbReference type="SMART" id="SM01096">
    <property type="entry name" value="CPSase_L_D3"/>
    <property type="match status" value="1"/>
</dbReference>
<reference evidence="22 23" key="1">
    <citation type="submission" date="2020-08" db="EMBL/GenBank/DDBJ databases">
        <title>Sequencing the genomes of 1000 actinobacteria strains.</title>
        <authorList>
            <person name="Klenk H.-P."/>
        </authorList>
    </citation>
    <scope>NUCLEOTIDE SEQUENCE [LARGE SCALE GENOMIC DNA]</scope>
    <source>
        <strain evidence="22 23">DSM 23974</strain>
    </source>
</reference>
<dbReference type="Pfam" id="PF02786">
    <property type="entry name" value="CPSase_L_D2"/>
    <property type="match status" value="2"/>
</dbReference>
<comment type="cofactor">
    <cofactor evidence="1">
        <name>Mn(2+)</name>
        <dbReference type="ChEBI" id="CHEBI:29035"/>
    </cofactor>
</comment>
<feature type="binding site" evidence="19">
    <location>
        <position position="243"/>
    </location>
    <ligand>
        <name>ATP</name>
        <dbReference type="ChEBI" id="CHEBI:30616"/>
        <label>1</label>
    </ligand>
</feature>
<comment type="pathway">
    <text evidence="3 19">Amino-acid biosynthesis; L-arginine biosynthesis; carbamoyl phosphate from bicarbonate: step 1/1.</text>
</comment>
<feature type="binding site" evidence="19">
    <location>
        <position position="757"/>
    </location>
    <ligand>
        <name>ATP</name>
        <dbReference type="ChEBI" id="CHEBI:30616"/>
        <label>2</label>
    </ligand>
</feature>
<feature type="domain" description="MGS-like" evidence="21">
    <location>
        <begin position="948"/>
        <end position="1107"/>
    </location>
</feature>
<dbReference type="NCBIfam" id="NF003671">
    <property type="entry name" value="PRK05294.1"/>
    <property type="match status" value="1"/>
</dbReference>
<evidence type="ECO:0000256" key="13">
    <source>
        <dbReference type="ARBA" id="ARBA00022975"/>
    </source>
</evidence>
<dbReference type="SMART" id="SM00851">
    <property type="entry name" value="MGS"/>
    <property type="match status" value="1"/>
</dbReference>
<dbReference type="InterPro" id="IPR036914">
    <property type="entry name" value="MGS-like_dom_sf"/>
</dbReference>
<dbReference type="Gene3D" id="3.30.470.20">
    <property type="entry name" value="ATP-grasp fold, B domain"/>
    <property type="match status" value="2"/>
</dbReference>
<comment type="function">
    <text evidence="17 19">Large subunit of the glutamine-dependent carbamoyl phosphate synthetase (CPSase). CPSase catalyzes the formation of carbamoyl phosphate from the ammonia moiety of glutamine, carbonate, and phosphate donated by ATP, constituting the first step of 2 biosynthetic pathways, one leading to arginine and/or urea and the other to pyrimidine nucleotides. The large subunit (synthetase) binds the substrates ammonia (free or transferred from glutamine from the small subunit), hydrogencarbonate and ATP and carries out an ATP-coupled ligase reaction, activating hydrogencarbonate by forming carboxy phosphate which reacts with ammonia to form carbamoyl phosphate.</text>
</comment>
<dbReference type="InterPro" id="IPR033937">
    <property type="entry name" value="MGS_CPS_CarB"/>
</dbReference>
<feature type="binding site" evidence="19">
    <location>
        <position position="169"/>
    </location>
    <ligand>
        <name>ATP</name>
        <dbReference type="ChEBI" id="CHEBI:30616"/>
        <label>1</label>
    </ligand>
</feature>
<keyword evidence="9 19" id="KW-0677">Repeat</keyword>
<feature type="binding site" evidence="19">
    <location>
        <position position="285"/>
    </location>
    <ligand>
        <name>ATP</name>
        <dbReference type="ChEBI" id="CHEBI:30616"/>
        <label>1</label>
    </ligand>
</feature>
<feature type="binding site" evidence="19">
    <location>
        <position position="825"/>
    </location>
    <ligand>
        <name>Mn(2+)</name>
        <dbReference type="ChEBI" id="CHEBI:29035"/>
        <label>3</label>
    </ligand>
</feature>
<feature type="binding site" evidence="19">
    <location>
        <position position="285"/>
    </location>
    <ligand>
        <name>Mn(2+)</name>
        <dbReference type="ChEBI" id="CHEBI:29035"/>
        <label>1</label>
    </ligand>
</feature>
<feature type="binding site" evidence="19">
    <location>
        <position position="299"/>
    </location>
    <ligand>
        <name>Mn(2+)</name>
        <dbReference type="ChEBI" id="CHEBI:29035"/>
        <label>1</label>
    </ligand>
</feature>
<dbReference type="SUPFAM" id="SSF48108">
    <property type="entry name" value="Carbamoyl phosphate synthetase, large subunit connection domain"/>
    <property type="match status" value="1"/>
</dbReference>
<feature type="binding site" evidence="19">
    <location>
        <position position="299"/>
    </location>
    <ligand>
        <name>Mn(2+)</name>
        <dbReference type="ChEBI" id="CHEBI:29035"/>
        <label>2</label>
    </ligand>
</feature>